<evidence type="ECO:0000313" key="3">
    <source>
        <dbReference type="Proteomes" id="UP000799536"/>
    </source>
</evidence>
<protein>
    <submittedName>
        <fullName evidence="2">Uncharacterized protein</fullName>
    </submittedName>
</protein>
<gene>
    <name evidence="2" type="ORF">GQ43DRAFT_269924</name>
</gene>
<dbReference type="Proteomes" id="UP000799536">
    <property type="component" value="Unassembled WGS sequence"/>
</dbReference>
<dbReference type="AlphaFoldDB" id="A0A9P4JWJ7"/>
<organism evidence="2 3">
    <name type="scientific">Delitschia confertaspora ATCC 74209</name>
    <dbReference type="NCBI Taxonomy" id="1513339"/>
    <lineage>
        <taxon>Eukaryota</taxon>
        <taxon>Fungi</taxon>
        <taxon>Dikarya</taxon>
        <taxon>Ascomycota</taxon>
        <taxon>Pezizomycotina</taxon>
        <taxon>Dothideomycetes</taxon>
        <taxon>Pleosporomycetidae</taxon>
        <taxon>Pleosporales</taxon>
        <taxon>Delitschiaceae</taxon>
        <taxon>Delitschia</taxon>
    </lineage>
</organism>
<name>A0A9P4JWJ7_9PLEO</name>
<evidence type="ECO:0000313" key="2">
    <source>
        <dbReference type="EMBL" id="KAF2205676.1"/>
    </source>
</evidence>
<reference evidence="2" key="1">
    <citation type="journal article" date="2020" name="Stud. Mycol.">
        <title>101 Dothideomycetes genomes: a test case for predicting lifestyles and emergence of pathogens.</title>
        <authorList>
            <person name="Haridas S."/>
            <person name="Albert R."/>
            <person name="Binder M."/>
            <person name="Bloem J."/>
            <person name="Labutti K."/>
            <person name="Salamov A."/>
            <person name="Andreopoulos B."/>
            <person name="Baker S."/>
            <person name="Barry K."/>
            <person name="Bills G."/>
            <person name="Bluhm B."/>
            <person name="Cannon C."/>
            <person name="Castanera R."/>
            <person name="Culley D."/>
            <person name="Daum C."/>
            <person name="Ezra D."/>
            <person name="Gonzalez J."/>
            <person name="Henrissat B."/>
            <person name="Kuo A."/>
            <person name="Liang C."/>
            <person name="Lipzen A."/>
            <person name="Lutzoni F."/>
            <person name="Magnuson J."/>
            <person name="Mondo S."/>
            <person name="Nolan M."/>
            <person name="Ohm R."/>
            <person name="Pangilinan J."/>
            <person name="Park H.-J."/>
            <person name="Ramirez L."/>
            <person name="Alfaro M."/>
            <person name="Sun H."/>
            <person name="Tritt A."/>
            <person name="Yoshinaga Y."/>
            <person name="Zwiers L.-H."/>
            <person name="Turgeon B."/>
            <person name="Goodwin S."/>
            <person name="Spatafora J."/>
            <person name="Crous P."/>
            <person name="Grigoriev I."/>
        </authorList>
    </citation>
    <scope>NUCLEOTIDE SEQUENCE</scope>
    <source>
        <strain evidence="2">ATCC 74209</strain>
    </source>
</reference>
<sequence>MPHPDMKRFSCIPSSHYILPFGFGLATAVRLIFLVFLSRNLTIIKTLLLLR</sequence>
<keyword evidence="3" id="KW-1185">Reference proteome</keyword>
<comment type="caution">
    <text evidence="2">The sequence shown here is derived from an EMBL/GenBank/DDBJ whole genome shotgun (WGS) entry which is preliminary data.</text>
</comment>
<evidence type="ECO:0000256" key="1">
    <source>
        <dbReference type="SAM" id="Phobius"/>
    </source>
</evidence>
<keyword evidence="1" id="KW-0812">Transmembrane</keyword>
<accession>A0A9P4JWJ7</accession>
<keyword evidence="1" id="KW-1133">Transmembrane helix</keyword>
<feature type="transmembrane region" description="Helical" evidence="1">
    <location>
        <begin position="17"/>
        <end position="37"/>
    </location>
</feature>
<keyword evidence="1" id="KW-0472">Membrane</keyword>
<proteinExistence type="predicted"/>
<dbReference type="EMBL" id="ML993851">
    <property type="protein sequence ID" value="KAF2205676.1"/>
    <property type="molecule type" value="Genomic_DNA"/>
</dbReference>